<reference evidence="2" key="1">
    <citation type="submission" date="2021-01" db="EMBL/GenBank/DDBJ databases">
        <title>Caligus Genome Assembly.</title>
        <authorList>
            <person name="Gallardo-Escarate C."/>
        </authorList>
    </citation>
    <scope>NUCLEOTIDE SEQUENCE [LARGE SCALE GENOMIC DNA]</scope>
</reference>
<sequence>MIYRDSQTVELCEFIIYEDARRDRTTVTPPWIAVAIAETLSTSVGIRTEVIWFKRAALRLTDE</sequence>
<accession>A0A7T8GZC5</accession>
<keyword evidence="2" id="KW-1185">Reference proteome</keyword>
<name>A0A7T8GZC5_CALRO</name>
<dbReference type="AlphaFoldDB" id="A0A7T8GZC5"/>
<dbReference type="Proteomes" id="UP000595437">
    <property type="component" value="Chromosome 9"/>
</dbReference>
<gene>
    <name evidence="1" type="ORF">FKW44_014694</name>
</gene>
<protein>
    <submittedName>
        <fullName evidence="1">Uncharacterized protein</fullName>
    </submittedName>
</protein>
<evidence type="ECO:0000313" key="2">
    <source>
        <dbReference type="Proteomes" id="UP000595437"/>
    </source>
</evidence>
<organism evidence="1 2">
    <name type="scientific">Caligus rogercresseyi</name>
    <name type="common">Sea louse</name>
    <dbReference type="NCBI Taxonomy" id="217165"/>
    <lineage>
        <taxon>Eukaryota</taxon>
        <taxon>Metazoa</taxon>
        <taxon>Ecdysozoa</taxon>
        <taxon>Arthropoda</taxon>
        <taxon>Crustacea</taxon>
        <taxon>Multicrustacea</taxon>
        <taxon>Hexanauplia</taxon>
        <taxon>Copepoda</taxon>
        <taxon>Siphonostomatoida</taxon>
        <taxon>Caligidae</taxon>
        <taxon>Caligus</taxon>
    </lineage>
</organism>
<dbReference type="EMBL" id="CP045898">
    <property type="protein sequence ID" value="QQP40594.1"/>
    <property type="molecule type" value="Genomic_DNA"/>
</dbReference>
<evidence type="ECO:0000313" key="1">
    <source>
        <dbReference type="EMBL" id="QQP40594.1"/>
    </source>
</evidence>
<proteinExistence type="predicted"/>